<reference evidence="2 3" key="1">
    <citation type="journal article" date="2018" name="Front. Plant Sci.">
        <title>Red Clover (Trifolium pratense) and Zigzag Clover (T. medium) - A Picture of Genomic Similarities and Differences.</title>
        <authorList>
            <person name="Dluhosova J."/>
            <person name="Istvanek J."/>
            <person name="Nedelnik J."/>
            <person name="Repkova J."/>
        </authorList>
    </citation>
    <scope>NUCLEOTIDE SEQUENCE [LARGE SCALE GENOMIC DNA]</scope>
    <source>
        <strain evidence="3">cv. 10/8</strain>
        <tissue evidence="2">Leaf</tissue>
    </source>
</reference>
<dbReference type="AlphaFoldDB" id="A0A392V0J7"/>
<accession>A0A392V0J7</accession>
<feature type="region of interest" description="Disordered" evidence="1">
    <location>
        <begin position="1"/>
        <end position="47"/>
    </location>
</feature>
<feature type="compositionally biased region" description="Basic and acidic residues" evidence="1">
    <location>
        <begin position="19"/>
        <end position="31"/>
    </location>
</feature>
<feature type="compositionally biased region" description="Low complexity" evidence="1">
    <location>
        <begin position="1"/>
        <end position="18"/>
    </location>
</feature>
<organism evidence="2 3">
    <name type="scientific">Trifolium medium</name>
    <dbReference type="NCBI Taxonomy" id="97028"/>
    <lineage>
        <taxon>Eukaryota</taxon>
        <taxon>Viridiplantae</taxon>
        <taxon>Streptophyta</taxon>
        <taxon>Embryophyta</taxon>
        <taxon>Tracheophyta</taxon>
        <taxon>Spermatophyta</taxon>
        <taxon>Magnoliopsida</taxon>
        <taxon>eudicotyledons</taxon>
        <taxon>Gunneridae</taxon>
        <taxon>Pentapetalae</taxon>
        <taxon>rosids</taxon>
        <taxon>fabids</taxon>
        <taxon>Fabales</taxon>
        <taxon>Fabaceae</taxon>
        <taxon>Papilionoideae</taxon>
        <taxon>50 kb inversion clade</taxon>
        <taxon>NPAAA clade</taxon>
        <taxon>Hologalegina</taxon>
        <taxon>IRL clade</taxon>
        <taxon>Trifolieae</taxon>
        <taxon>Trifolium</taxon>
    </lineage>
</organism>
<evidence type="ECO:0000313" key="2">
    <source>
        <dbReference type="EMBL" id="MCI81647.1"/>
    </source>
</evidence>
<comment type="caution">
    <text evidence="2">The sequence shown here is derived from an EMBL/GenBank/DDBJ whole genome shotgun (WGS) entry which is preliminary data.</text>
</comment>
<dbReference type="EMBL" id="LXQA011024069">
    <property type="protein sequence ID" value="MCI81647.1"/>
    <property type="molecule type" value="Genomic_DNA"/>
</dbReference>
<dbReference type="Proteomes" id="UP000265520">
    <property type="component" value="Unassembled WGS sequence"/>
</dbReference>
<proteinExistence type="predicted"/>
<sequence length="47" mass="5098">MLHISNKAAPNVNAAPNVELKHRMEKSEKPCVSHWLGPNNSPPPAKG</sequence>
<protein>
    <submittedName>
        <fullName evidence="2">Uncharacterized protein</fullName>
    </submittedName>
</protein>
<keyword evidence="3" id="KW-1185">Reference proteome</keyword>
<evidence type="ECO:0000313" key="3">
    <source>
        <dbReference type="Proteomes" id="UP000265520"/>
    </source>
</evidence>
<feature type="non-terminal residue" evidence="2">
    <location>
        <position position="47"/>
    </location>
</feature>
<evidence type="ECO:0000256" key="1">
    <source>
        <dbReference type="SAM" id="MobiDB-lite"/>
    </source>
</evidence>
<name>A0A392V0J7_9FABA</name>